<dbReference type="AlphaFoldDB" id="A0A1R1L7S3"/>
<evidence type="ECO:0000313" key="4">
    <source>
        <dbReference type="Proteomes" id="UP000187085"/>
    </source>
</evidence>
<evidence type="ECO:0000313" key="3">
    <source>
        <dbReference type="EMBL" id="OMH23584.1"/>
    </source>
</evidence>
<dbReference type="EMBL" id="MRDE01000072">
    <property type="protein sequence ID" value="OMH23584.1"/>
    <property type="molecule type" value="Genomic_DNA"/>
</dbReference>
<evidence type="ECO:0000256" key="1">
    <source>
        <dbReference type="SAM" id="MobiDB-lite"/>
    </source>
</evidence>
<feature type="compositionally biased region" description="Basic and acidic residues" evidence="1">
    <location>
        <begin position="51"/>
        <end position="61"/>
    </location>
</feature>
<comment type="caution">
    <text evidence="3">The sequence shown here is derived from an EMBL/GenBank/DDBJ whole genome shotgun (WGS) entry which is preliminary data.</text>
</comment>
<name>A0A1R1L7S3_9MICC</name>
<keyword evidence="2" id="KW-0812">Transmembrane</keyword>
<dbReference type="Proteomes" id="UP000187085">
    <property type="component" value="Unassembled WGS sequence"/>
</dbReference>
<accession>A0A1R1L7S3</accession>
<feature type="region of interest" description="Disordered" evidence="1">
    <location>
        <begin position="31"/>
        <end position="72"/>
    </location>
</feature>
<protein>
    <submittedName>
        <fullName evidence="3">Uncharacterized protein</fullName>
    </submittedName>
</protein>
<sequence>MGEESKSALPFILAGAVAVGLGGILFSQARRQREDENRRRAQESLRAAQQRHGEHPLRRPDPATPSATDRPA</sequence>
<keyword evidence="4" id="KW-1185">Reference proteome</keyword>
<keyword evidence="2" id="KW-1133">Transmembrane helix</keyword>
<dbReference type="RefSeq" id="WP_076704827.1">
    <property type="nucleotide sequence ID" value="NZ_MRDE01000072.1"/>
</dbReference>
<feature type="compositionally biased region" description="Basic and acidic residues" evidence="1">
    <location>
        <begin position="31"/>
        <end position="43"/>
    </location>
</feature>
<keyword evidence="2" id="KW-0472">Membrane</keyword>
<evidence type="ECO:0000256" key="2">
    <source>
        <dbReference type="SAM" id="Phobius"/>
    </source>
</evidence>
<proteinExistence type="predicted"/>
<gene>
    <name evidence="3" type="ORF">BKD30_11755</name>
</gene>
<organism evidence="3 4">
    <name type="scientific">Tersicoccus phoenicis</name>
    <dbReference type="NCBI Taxonomy" id="554083"/>
    <lineage>
        <taxon>Bacteria</taxon>
        <taxon>Bacillati</taxon>
        <taxon>Actinomycetota</taxon>
        <taxon>Actinomycetes</taxon>
        <taxon>Micrococcales</taxon>
        <taxon>Micrococcaceae</taxon>
        <taxon>Tersicoccus</taxon>
    </lineage>
</organism>
<reference evidence="3 4" key="1">
    <citation type="submission" date="2016-12" db="EMBL/GenBank/DDBJ databases">
        <title>Draft genome of Tersicoccus phoenicis 1P05MA.</title>
        <authorList>
            <person name="Nakajima Y."/>
            <person name="Yoshizawa S."/>
            <person name="Nakamura K."/>
            <person name="Ogura Y."/>
            <person name="Hayashi T."/>
            <person name="Kogure K."/>
        </authorList>
    </citation>
    <scope>NUCLEOTIDE SEQUENCE [LARGE SCALE GENOMIC DNA]</scope>
    <source>
        <strain evidence="3 4">1p05MA</strain>
    </source>
</reference>
<feature type="transmembrane region" description="Helical" evidence="2">
    <location>
        <begin position="12"/>
        <end position="29"/>
    </location>
</feature>